<comment type="similarity">
    <text evidence="2 11">Belongs to the TFB4 family.</text>
</comment>
<dbReference type="OrthoDB" id="17307at2759"/>
<evidence type="ECO:0000313" key="12">
    <source>
        <dbReference type="EMBL" id="CAD7080192.1"/>
    </source>
</evidence>
<evidence type="ECO:0000256" key="3">
    <source>
        <dbReference type="ARBA" id="ARBA00022723"/>
    </source>
</evidence>
<evidence type="ECO:0000256" key="2">
    <source>
        <dbReference type="ARBA" id="ARBA00005273"/>
    </source>
</evidence>
<keyword evidence="10 11" id="KW-0539">Nucleus</keyword>
<dbReference type="Pfam" id="PF03850">
    <property type="entry name" value="Tfb4"/>
    <property type="match status" value="1"/>
</dbReference>
<comment type="subcellular location">
    <subcellularLocation>
        <location evidence="1 11">Nucleus</location>
    </subcellularLocation>
</comment>
<keyword evidence="5 11" id="KW-0863">Zinc-finger</keyword>
<dbReference type="FunFam" id="3.40.50.410:FF:000076">
    <property type="entry name" value="general transcription factor IIH subunit 3"/>
    <property type="match status" value="1"/>
</dbReference>
<dbReference type="PANTHER" id="PTHR12831">
    <property type="entry name" value="TRANSCRIPTION INITIATION FACTOR IIH TFIIH , POLYPEPTIDE 3-RELATED"/>
    <property type="match status" value="1"/>
</dbReference>
<keyword evidence="3 11" id="KW-0479">Metal-binding</keyword>
<evidence type="ECO:0000256" key="6">
    <source>
        <dbReference type="ARBA" id="ARBA00022833"/>
    </source>
</evidence>
<dbReference type="GO" id="GO:0006355">
    <property type="term" value="P:regulation of DNA-templated transcription"/>
    <property type="evidence" value="ECO:0007669"/>
    <property type="project" value="InterPro"/>
</dbReference>
<dbReference type="Proteomes" id="UP000594454">
    <property type="component" value="Chromosome 1"/>
</dbReference>
<comment type="function">
    <text evidence="11">Component of the general transcription and DNA repair factor IIH (TFIIH) core complex, which is involved in general and transcription-coupled nucleotide excision repair (NER) of damaged DNA and, when complexed to CAK, in RNA transcription by RNA polymerase II. In NER, TFIIH acts by opening DNA around the lesion to allow the excision of the damaged oligonucleotide and its replacement by a new DNA fragment. In transcription, TFIIH has an essential role in transcription initiation. When the pre-initiation complex (PIC) has been established, TFIIH is required for promoter opening and promoter escape. Phosphorylation of the C-terminal tail (CTD) of the largest subunit of RNA polymerase II by the kinase module CAK controls the initiation of transcription.</text>
</comment>
<dbReference type="FunCoup" id="A0A7R8UG20">
    <property type="interactions" value="2339"/>
</dbReference>
<keyword evidence="13" id="KW-1185">Reference proteome</keyword>
<organism evidence="12 13">
    <name type="scientific">Hermetia illucens</name>
    <name type="common">Black soldier fly</name>
    <dbReference type="NCBI Taxonomy" id="343691"/>
    <lineage>
        <taxon>Eukaryota</taxon>
        <taxon>Metazoa</taxon>
        <taxon>Ecdysozoa</taxon>
        <taxon>Arthropoda</taxon>
        <taxon>Hexapoda</taxon>
        <taxon>Insecta</taxon>
        <taxon>Pterygota</taxon>
        <taxon>Neoptera</taxon>
        <taxon>Endopterygota</taxon>
        <taxon>Diptera</taxon>
        <taxon>Brachycera</taxon>
        <taxon>Stratiomyomorpha</taxon>
        <taxon>Stratiomyidae</taxon>
        <taxon>Hermetiinae</taxon>
        <taxon>Hermetia</taxon>
    </lineage>
</organism>
<evidence type="ECO:0000313" key="13">
    <source>
        <dbReference type="Proteomes" id="UP000594454"/>
    </source>
</evidence>
<dbReference type="GO" id="GO:0000439">
    <property type="term" value="C:transcription factor TFIIH core complex"/>
    <property type="evidence" value="ECO:0007669"/>
    <property type="project" value="UniProtKB-UniRule"/>
</dbReference>
<dbReference type="InParanoid" id="A0A7R8UG20"/>
<name>A0A7R8UG20_HERIL</name>
<proteinExistence type="inferred from homology"/>
<dbReference type="GO" id="GO:0005675">
    <property type="term" value="C:transcription factor TFIIH holo complex"/>
    <property type="evidence" value="ECO:0007669"/>
    <property type="project" value="UniProtKB-UniRule"/>
</dbReference>
<protein>
    <recommendedName>
        <fullName evidence="11">General transcription factor IIH subunit 3</fullName>
    </recommendedName>
    <alternativeName>
        <fullName evidence="11">General transcription factor IIH polypeptide 3</fullName>
    </alternativeName>
</protein>
<keyword evidence="6 11" id="KW-0862">Zinc</keyword>
<keyword evidence="7 11" id="KW-0805">Transcription regulation</keyword>
<keyword evidence="4 11" id="KW-0227">DNA damage</keyword>
<dbReference type="InterPro" id="IPR036465">
    <property type="entry name" value="vWFA_dom_sf"/>
</dbReference>
<dbReference type="EMBL" id="LR899009">
    <property type="protein sequence ID" value="CAD7080192.1"/>
    <property type="molecule type" value="Genomic_DNA"/>
</dbReference>
<evidence type="ECO:0000256" key="10">
    <source>
        <dbReference type="ARBA" id="ARBA00023242"/>
    </source>
</evidence>
<comment type="subunit">
    <text evidence="11">Part of a TFIID-containing RNA polymerase II pre-initiation complex that is composed of TBP and at least GTF2A1, GTF2A2, GTF2E1, GTF2E2, GTF2F1, GTF2H2, GTF2H3, GTF2H4, GTF2H5, GTF2B, TCEA1, ERCC2, ERCC3, TAF1, TAF2, TAF3, TAF4, TAF5, TAF6, TAF7, TAF8, TAF9, TAF10, TAF11, TAF12 and TAF13. Component of the 7-subunit TFIIH core complex composed of XPB/ERCC3, XPD/ERCC2, GTF2H1, GTF2H2, GTF2H3, GTF2H4 and GTF2H5, which is active in NER. The core complex associates with the 3-subunit CDK-activating kinase (CAK) module composed of CCNH/cyclin H, CDK7 and MNAT1 to form the 10-subunit holoenzyme (holo-TFIIH) active in transcription. Interacts with RARA; the interaction requires prior phosphorylation of RARA on 'Ser-369' which then enhances interaction of RARA with CDK7.</text>
</comment>
<dbReference type="GO" id="GO:0008270">
    <property type="term" value="F:zinc ion binding"/>
    <property type="evidence" value="ECO:0007669"/>
    <property type="project" value="UniProtKB-KW"/>
</dbReference>
<dbReference type="InterPro" id="IPR004600">
    <property type="entry name" value="TFIIH_Tfb4/GTF2H3"/>
</dbReference>
<dbReference type="PANTHER" id="PTHR12831:SF0">
    <property type="entry name" value="GENERAL TRANSCRIPTION FACTOR IIH SUBUNIT 3"/>
    <property type="match status" value="1"/>
</dbReference>
<evidence type="ECO:0000256" key="5">
    <source>
        <dbReference type="ARBA" id="ARBA00022771"/>
    </source>
</evidence>
<evidence type="ECO:0000256" key="8">
    <source>
        <dbReference type="ARBA" id="ARBA00023163"/>
    </source>
</evidence>
<gene>
    <name evidence="12" type="ORF">HERILL_LOCUS3358</name>
</gene>
<accession>A0A7R8UG20</accession>
<dbReference type="Gene3D" id="3.40.50.410">
    <property type="entry name" value="von Willebrand factor, type A domain"/>
    <property type="match status" value="1"/>
</dbReference>
<evidence type="ECO:0000256" key="1">
    <source>
        <dbReference type="ARBA" id="ARBA00004123"/>
    </source>
</evidence>
<evidence type="ECO:0000256" key="11">
    <source>
        <dbReference type="RuleBase" id="RU368090"/>
    </source>
</evidence>
<evidence type="ECO:0000256" key="7">
    <source>
        <dbReference type="ARBA" id="ARBA00023015"/>
    </source>
</evidence>
<evidence type="ECO:0000256" key="4">
    <source>
        <dbReference type="ARBA" id="ARBA00022763"/>
    </source>
</evidence>
<dbReference type="GO" id="GO:0006289">
    <property type="term" value="P:nucleotide-excision repair"/>
    <property type="evidence" value="ECO:0007669"/>
    <property type="project" value="UniProtKB-UniRule"/>
</dbReference>
<reference evidence="12 13" key="1">
    <citation type="submission" date="2020-11" db="EMBL/GenBank/DDBJ databases">
        <authorList>
            <person name="Wallbank WR R."/>
            <person name="Pardo Diaz C."/>
            <person name="Kozak K."/>
            <person name="Martin S."/>
            <person name="Jiggins C."/>
            <person name="Moest M."/>
            <person name="Warren A I."/>
            <person name="Generalovic N T."/>
            <person name="Byers J.R.P. K."/>
            <person name="Montejo-Kovacevich G."/>
            <person name="Yen C E."/>
        </authorList>
    </citation>
    <scope>NUCLEOTIDE SEQUENCE [LARGE SCALE GENOMIC DNA]</scope>
</reference>
<dbReference type="AlphaFoldDB" id="A0A7R8UG20"/>
<keyword evidence="8 11" id="KW-0804">Transcription</keyword>
<evidence type="ECO:0000256" key="9">
    <source>
        <dbReference type="ARBA" id="ARBA00023204"/>
    </source>
</evidence>
<keyword evidence="9 11" id="KW-0234">DNA repair</keyword>
<sequence length="303" mass="33732">MSIKQQDANTGEERVSDPDLESLLVIIIDTNPSQRAIRRNPHQLTQSLDSIVAFGNAHLMQKSNNKLAVIACHHHATQFLYPNPGKPLTEIRQVDGQYEAFTIVEKTVKHKLAQMITSAPKISAPCESLLAGSMSMALCYIARMNRNKLPGEKAHARILVVTGSNECAAQYMTYMNVFFTAQKQNVVIDVCALDKSLSLLQQGCDITGGQYLRLPQLDGLLQYLLWVFLPDPDTRSKLVLPPAVKVDYRAACFCHRELIDIGYVCSVCLSIFCKFSPICTTCHTVFKNPNPIAPKQKKKKLKG</sequence>